<keyword evidence="3" id="KW-0238">DNA-binding</keyword>
<dbReference type="Pfam" id="PF01420">
    <property type="entry name" value="Methylase_S"/>
    <property type="match status" value="1"/>
</dbReference>
<dbReference type="GO" id="GO:0003677">
    <property type="term" value="F:DNA binding"/>
    <property type="evidence" value="ECO:0007669"/>
    <property type="project" value="UniProtKB-KW"/>
</dbReference>
<accession>A0A7Z0DB00</accession>
<dbReference type="Proteomes" id="UP000527616">
    <property type="component" value="Unassembled WGS sequence"/>
</dbReference>
<dbReference type="InterPro" id="IPR000055">
    <property type="entry name" value="Restrct_endonuc_typeI_TRD"/>
</dbReference>
<dbReference type="InterPro" id="IPR044946">
    <property type="entry name" value="Restrct_endonuc_typeI_TRD_sf"/>
</dbReference>
<proteinExistence type="inferred from homology"/>
<name>A0A7Z0DB00_9ACTN</name>
<evidence type="ECO:0000256" key="1">
    <source>
        <dbReference type="ARBA" id="ARBA00010923"/>
    </source>
</evidence>
<evidence type="ECO:0000256" key="2">
    <source>
        <dbReference type="ARBA" id="ARBA00022747"/>
    </source>
</evidence>
<feature type="domain" description="Type I restriction modification DNA specificity" evidence="4">
    <location>
        <begin position="3"/>
        <end position="158"/>
    </location>
</feature>
<dbReference type="InterPro" id="IPR052021">
    <property type="entry name" value="Type-I_RS_S_subunit"/>
</dbReference>
<dbReference type="SUPFAM" id="SSF116734">
    <property type="entry name" value="DNA methylase specificity domain"/>
    <property type="match status" value="2"/>
</dbReference>
<evidence type="ECO:0000259" key="4">
    <source>
        <dbReference type="Pfam" id="PF01420"/>
    </source>
</evidence>
<sequence length="376" mass="40986">MKTVELGSVATIDRKGVDPGTIPPETLYLGLEHIERGGRITGRDTVGRSELASTKFAFTEDHVLFGKLRPNLGKISRPGFAGVCSTDILPIRPGPDLDRNYLAHYLAQPSMVDFAASRTSGANLPRLSPTVLATFPITLPPLAEQRRIAAILDHADALRAKSRQVLDHVDSLARSIFHDMFGERAWPTEKLGDRLLFLTSGSRGWAKFYAADGDKFIRIQNVRSGYLDQRDMAFVSAPETAEARRTAVQPGDVLLSITADLGRTAVVPDGLGRAFINQHLAILRAPSVAPRYLADFLSSPAGQREILGKDRGATKAGLNFDDVRSVTLPIPPLKLQTDYAERVDRINAQRATVLAAIEAGEGLFNSLQVRAFRGEL</sequence>
<evidence type="ECO:0000313" key="5">
    <source>
        <dbReference type="EMBL" id="NYI72001.1"/>
    </source>
</evidence>
<dbReference type="AlphaFoldDB" id="A0A7Z0DB00"/>
<keyword evidence="2" id="KW-0680">Restriction system</keyword>
<keyword evidence="6" id="KW-1185">Reference proteome</keyword>
<protein>
    <submittedName>
        <fullName evidence="5">Type I restriction enzyme S subunit</fullName>
        <ecNumber evidence="5">3.1.21.3</ecNumber>
    </submittedName>
</protein>
<dbReference type="EMBL" id="JACBZS010000001">
    <property type="protein sequence ID" value="NYI72001.1"/>
    <property type="molecule type" value="Genomic_DNA"/>
</dbReference>
<dbReference type="PANTHER" id="PTHR30408:SF12">
    <property type="entry name" value="TYPE I RESTRICTION ENZYME MJAVIII SPECIFICITY SUBUNIT"/>
    <property type="match status" value="1"/>
</dbReference>
<dbReference type="EC" id="3.1.21.3" evidence="5"/>
<comment type="caution">
    <text evidence="5">The sequence shown here is derived from an EMBL/GenBank/DDBJ whole genome shotgun (WGS) entry which is preliminary data.</text>
</comment>
<evidence type="ECO:0000256" key="3">
    <source>
        <dbReference type="ARBA" id="ARBA00023125"/>
    </source>
</evidence>
<reference evidence="5 6" key="1">
    <citation type="submission" date="2020-07" db="EMBL/GenBank/DDBJ databases">
        <title>Sequencing the genomes of 1000 actinobacteria strains.</title>
        <authorList>
            <person name="Klenk H.-P."/>
        </authorList>
    </citation>
    <scope>NUCLEOTIDE SEQUENCE [LARGE SCALE GENOMIC DNA]</scope>
    <source>
        <strain evidence="5 6">DSM 103164</strain>
    </source>
</reference>
<evidence type="ECO:0000313" key="6">
    <source>
        <dbReference type="Proteomes" id="UP000527616"/>
    </source>
</evidence>
<dbReference type="PANTHER" id="PTHR30408">
    <property type="entry name" value="TYPE-1 RESTRICTION ENZYME ECOKI SPECIFICITY PROTEIN"/>
    <property type="match status" value="1"/>
</dbReference>
<organism evidence="5 6">
    <name type="scientific">Naumannella cuiyingiana</name>
    <dbReference type="NCBI Taxonomy" id="1347891"/>
    <lineage>
        <taxon>Bacteria</taxon>
        <taxon>Bacillati</taxon>
        <taxon>Actinomycetota</taxon>
        <taxon>Actinomycetes</taxon>
        <taxon>Propionibacteriales</taxon>
        <taxon>Propionibacteriaceae</taxon>
        <taxon>Naumannella</taxon>
    </lineage>
</organism>
<dbReference type="GO" id="GO:0009307">
    <property type="term" value="P:DNA restriction-modification system"/>
    <property type="evidence" value="ECO:0007669"/>
    <property type="project" value="UniProtKB-KW"/>
</dbReference>
<gene>
    <name evidence="5" type="ORF">GGQ54_002561</name>
</gene>
<comment type="similarity">
    <text evidence="1">Belongs to the type-I restriction system S methylase family.</text>
</comment>
<keyword evidence="5" id="KW-0378">Hydrolase</keyword>
<dbReference type="RefSeq" id="WP_179445754.1">
    <property type="nucleotide sequence ID" value="NZ_JACBZS010000001.1"/>
</dbReference>
<dbReference type="GO" id="GO:0009035">
    <property type="term" value="F:type I site-specific deoxyribonuclease activity"/>
    <property type="evidence" value="ECO:0007669"/>
    <property type="project" value="UniProtKB-EC"/>
</dbReference>
<dbReference type="Gene3D" id="3.90.220.20">
    <property type="entry name" value="DNA methylase specificity domains"/>
    <property type="match status" value="2"/>
</dbReference>